<dbReference type="InterPro" id="IPR018389">
    <property type="entry name" value="DctP_fam"/>
</dbReference>
<evidence type="ECO:0000313" key="3">
    <source>
        <dbReference type="EMBL" id="WPB85425.1"/>
    </source>
</evidence>
<evidence type="ECO:0000256" key="2">
    <source>
        <dbReference type="SAM" id="SignalP"/>
    </source>
</evidence>
<dbReference type="PANTHER" id="PTHR33376:SF4">
    <property type="entry name" value="SIALIC ACID-BINDING PERIPLASMIC PROTEIN SIAP"/>
    <property type="match status" value="1"/>
</dbReference>
<sequence>MTVTRRTLLAAGAAAPLVPSLGSSPAGAQARWQMATPYPDGNFHTRNNRAFIEAVQTATGGRVQVQMHSNASLLPMAQIKRGVQQGQVQLGEILLSAYGNEDPFFEIDGVPMLAPTIAQARRLNELTRPFIEARFQRQGLSLLYTVAWPNSGFYTNTPVDTLEALRGSRFRTFSVMTNRFATLIGANPALIQAAEVPQAFATGVVNAMVTSAATGVDSSAWDFSRIYTPVGFTHTRNAVFVNRRAFEALSAADQAAIRTAAAAAEASGWRLAEEAIAASEATLAQRGMTVARPTPALLEALDRIGQEMTREWVARAGEDGARVIAAYRG</sequence>
<name>A0ABZ0PI80_9PROT</name>
<dbReference type="NCBIfam" id="NF037995">
    <property type="entry name" value="TRAP_S1"/>
    <property type="match status" value="1"/>
</dbReference>
<feature type="chain" id="PRO_5045859733" evidence="2">
    <location>
        <begin position="29"/>
        <end position="329"/>
    </location>
</feature>
<keyword evidence="1 2" id="KW-0732">Signal</keyword>
<dbReference type="EMBL" id="CP137852">
    <property type="protein sequence ID" value="WPB85425.1"/>
    <property type="molecule type" value="Genomic_DNA"/>
</dbReference>
<proteinExistence type="predicted"/>
<evidence type="ECO:0000313" key="4">
    <source>
        <dbReference type="Proteomes" id="UP001305521"/>
    </source>
</evidence>
<protein>
    <submittedName>
        <fullName evidence="3">TRAP transporter substrate-binding protein</fullName>
    </submittedName>
</protein>
<organism evidence="3 4">
    <name type="scientific">Sediminicoccus rosea</name>
    <dbReference type="NCBI Taxonomy" id="1225128"/>
    <lineage>
        <taxon>Bacteria</taxon>
        <taxon>Pseudomonadati</taxon>
        <taxon>Pseudomonadota</taxon>
        <taxon>Alphaproteobacteria</taxon>
        <taxon>Acetobacterales</taxon>
        <taxon>Roseomonadaceae</taxon>
        <taxon>Sediminicoccus</taxon>
    </lineage>
</organism>
<evidence type="ECO:0000256" key="1">
    <source>
        <dbReference type="ARBA" id="ARBA00022729"/>
    </source>
</evidence>
<reference evidence="3 4" key="1">
    <citation type="submission" date="2023-11" db="EMBL/GenBank/DDBJ databases">
        <title>Arctic aerobic anoxygenic photoheterotroph Sediminicoccus rosea KRV36 adapts its photosynthesis to long days of polar summer.</title>
        <authorList>
            <person name="Tomasch J."/>
            <person name="Kopejtka K."/>
            <person name="Bily T."/>
            <person name="Gardiner A.T."/>
            <person name="Gardian Z."/>
            <person name="Shivaramu S."/>
            <person name="Koblizek M."/>
            <person name="Engelhardt F."/>
            <person name="Kaftan D."/>
        </authorList>
    </citation>
    <scope>NUCLEOTIDE SEQUENCE [LARGE SCALE GENOMIC DNA]</scope>
    <source>
        <strain evidence="3 4">R-30</strain>
    </source>
</reference>
<accession>A0ABZ0PI80</accession>
<dbReference type="Proteomes" id="UP001305521">
    <property type="component" value="Chromosome"/>
</dbReference>
<dbReference type="Pfam" id="PF03480">
    <property type="entry name" value="DctP"/>
    <property type="match status" value="1"/>
</dbReference>
<dbReference type="PROSITE" id="PS51318">
    <property type="entry name" value="TAT"/>
    <property type="match status" value="1"/>
</dbReference>
<keyword evidence="4" id="KW-1185">Reference proteome</keyword>
<dbReference type="InterPro" id="IPR038404">
    <property type="entry name" value="TRAP_DctP_sf"/>
</dbReference>
<gene>
    <name evidence="3" type="ORF">R9Z33_00800</name>
</gene>
<dbReference type="Gene3D" id="3.40.190.170">
    <property type="entry name" value="Bacterial extracellular solute-binding protein, family 7"/>
    <property type="match status" value="1"/>
</dbReference>
<dbReference type="InterPro" id="IPR006311">
    <property type="entry name" value="TAT_signal"/>
</dbReference>
<dbReference type="RefSeq" id="WP_318649394.1">
    <property type="nucleotide sequence ID" value="NZ_CP137852.1"/>
</dbReference>
<dbReference type="CDD" id="cd13602">
    <property type="entry name" value="PBP2_TRAP_BpDctp6_7"/>
    <property type="match status" value="1"/>
</dbReference>
<feature type="signal peptide" evidence="2">
    <location>
        <begin position="1"/>
        <end position="28"/>
    </location>
</feature>
<dbReference type="PANTHER" id="PTHR33376">
    <property type="match status" value="1"/>
</dbReference>